<dbReference type="InterPro" id="IPR013783">
    <property type="entry name" value="Ig-like_fold"/>
</dbReference>
<dbReference type="SUPFAM" id="SSF47576">
    <property type="entry name" value="Calponin-homology domain, CH-domain"/>
    <property type="match status" value="1"/>
</dbReference>
<sequence>MFGSSVERGKGVASDPKMNGGGGFSKEDSSSKLASDDDVDFEDNVLLKPSLNETSFIFEGVRFTPKVIEFIDAFEGKQFAEKIKIQNIGKKPILIKIGEPNSFIFQIKKYSGRPKILASGSSLTKTLTYSYHNDDLVRRSQIPIQINGKLIDYPIVVKRAAPEIVVGPSQLNFKKINIGASAKTLSFTIYNSGGKRTKFEIDLGKNDLELVVTPHRGTIKAKSSVTIFVELMGMIEGEYYKELWVTTNEMSTRVPIMVDVVKPRLEILHPNATDDLALIDFPPTFINTQRAQCFLLKNYSADTTLFITLAEISGSLLVVCKMFDLTAEEGRLEPFETRIVTVLFQPKKTSPKKGWHTTENKRKKDSRMEHILFARMIRVHCIEITELDKKETRHQSQYHSQAGKDSLLALSIFSSQNVSSEPSKHLVTSQYVSDLLGIESDIRNEGFFINSLNDNEDKIVRLCLHGSGVEPRLGLQPSSFEFEPLYIGQTGNRVLKITNENILPIKFKIHKVMNVTFSPIEEGWLKPEQSHEFLISVTPTCAGKFENFLHIELFAKSDVVYSDDKQLLSILTVRLPVKYVANNLPLSLKNKMTQSLCTKENSLIKNNLEQKQQFIEPCLRNLDKFQRKKKPFCDNKQKINNIILLEQNKNKENKMNQISTLKNAEDLLKMEKKNCLIPDDKTNKHYLIWNNNLEILKDYLLKNYPKMKDFKENIFKEKYFCIEDCQWKLKIPSKIKLISIKKKSDDHPQYSMIAVNTPVLETLVVENLNPFPIGIQFVPGKSAVKVIDGENVHVASLNSKSFTVSFITKDLGRHYGFLDYVINGSHQFKITMSAYVTSKTLILESKNLVVKFEDYPPQGAFQSNVMHVKLGNPLQAVIKYFWRIPSDSAFALVLPEGEVPPKSQIVTEVKLNVGPGKSFYSEINLVSESGNSETVKFMYPVQNLPVGSFKDVSFEVLNWDPMPGVVISPKSGVIKARSFFPLEVSVKIPVIMNFNIEVSLFLHQYQKISMKVVGNTVMPNIRIKPGQVIMRKICSQSFDIATLCLENVGTTPAKIEVNFDGCPEYSILKDKSKIFLPPSKHAKMKIQFNPTDVARFVFYLPIIINNILGPPNLQQPESEHLDYYIATNEKVYENSGTVFHSANSKIKIPIVCIHSDVSPSLLSISNLNIDFEPMINSYTQTQKIIFSNEFTDNVVFCIRNDDLGEGNNSPFDLIPTDDSLIDRRSKSIKAELKQGENLTLIAKFSPFKPGIYDISVPVYVKNYNNGYVYNYIKMKGELKQPRLFAEFREIHFPPLPLEIGCEILMSVYAENYIFNDVINCTLWTPPDSHEAIYHCLSYTWQKDPRIVPKPEMQEFEILITFTSGFPMPMITPAPIGPNFKLSTLLSKSMSKPTQLKYFNTILNTQIKKQKMSSLSAASQNEIHSVKPNTSGDYTSSNLKESEDNLEVSYPFFPLPLTNYGKYITETFNYVERWIFQVVMHCDLTFLIPFSFQKVKKSFSLKKRKHKINVSSKFTDDTNFFDFLEVLLGTQIYEYEPMRSLADMKDVSNYNYFSAILQYLNKEGCFLPHVRPEYLLNYDDYTNYLSHHSNSETVILNSEKKKINKRISMVNHRDNVEKNESMSISSLFSRGQSWRKSLGDNGKLESEHVFDSRDDKLDDPDSHYITVENQSIVHEFDVLDKTAMEARSKQAWLDVIIQIYRNFVLRKLRWPASIPETEIAGPKEQILIKCVILHSPVDTQMANSLTNSLNSNVFCSQEKSLLFWINQHFKKESQKYYMRENSPITYKSVTNFDKDLSDSLALIFLTCSHCPYITAEYFSDIFLKPDTTNKLYHNATKLTLAWRDINLGLSVEASDIVYPNPVFMIFLIMQLYQILPTLYPSLKINFYASLSLSSSRSIQIKNENAEKVFYRLKFFGQYQGFFHLKNTNAIIIEIEPRTSVNVEIIYTARKIKKASGFPNFAQHVAFSLEGEPSDLLESTKLSFTTPLYKVLCTDIPITSPYREPAVYDIWYTTNKPVYKGNTDISVTIKPWSKIRNRKISRRLFLNKSEIKIKFREKSTTLPVTVTCITEESRNFWLLFRIPIPVLNGFYSELWSPQVECTCPEKGKNLTLNVPANINCPLMTTINIPVRNHSLWDSLKSMFLKTLHDQEKVFWNKHFETNIGLCLILWFISADEEDSVTDEFVHVLQTRVTYTITIDPPYDKLLIVPGKIEIPDIRQNTTVKIPIHVSEKAPKKLKICLTMTAESKRETRKYKILILTPDSLNN</sequence>
<organism>
    <name type="scientific">Pediculus humanus subsp. corporis</name>
    <name type="common">Body louse</name>
    <dbReference type="NCBI Taxonomy" id="121224"/>
    <lineage>
        <taxon>Eukaryota</taxon>
        <taxon>Metazoa</taxon>
        <taxon>Ecdysozoa</taxon>
        <taxon>Arthropoda</taxon>
        <taxon>Hexapoda</taxon>
        <taxon>Insecta</taxon>
        <taxon>Pterygota</taxon>
        <taxon>Neoptera</taxon>
        <taxon>Paraneoptera</taxon>
        <taxon>Psocodea</taxon>
        <taxon>Troctomorpha</taxon>
        <taxon>Phthiraptera</taxon>
        <taxon>Anoplura</taxon>
        <taxon>Pediculidae</taxon>
        <taxon>Pediculus</taxon>
    </lineage>
</organism>
<dbReference type="EMBL" id="AAZO01002885">
    <property type="status" value="NOT_ANNOTATED_CDS"/>
    <property type="molecule type" value="Genomic_DNA"/>
</dbReference>
<dbReference type="InterPro" id="IPR056343">
    <property type="entry name" value="CFAP47_dom"/>
</dbReference>
<evidence type="ECO:0000259" key="2">
    <source>
        <dbReference type="PROSITE" id="PS50021"/>
    </source>
</evidence>
<gene>
    <name evidence="4" type="primary">8238788</name>
    <name evidence="3" type="ORF">Phum_PHUM248860</name>
</gene>
<dbReference type="InterPro" id="IPR001715">
    <property type="entry name" value="CH_dom"/>
</dbReference>
<dbReference type="InterPro" id="IPR036872">
    <property type="entry name" value="CH_dom_sf"/>
</dbReference>
<dbReference type="GeneID" id="8238788"/>
<dbReference type="RefSeq" id="XP_002426341.1">
    <property type="nucleotide sequence ID" value="XM_002426296.1"/>
</dbReference>
<dbReference type="Pfam" id="PF24529">
    <property type="entry name" value="CFAP47"/>
    <property type="match status" value="1"/>
</dbReference>
<feature type="domain" description="Calponin-homology (CH)" evidence="2">
    <location>
        <begin position="1754"/>
        <end position="1875"/>
    </location>
</feature>
<reference evidence="3" key="1">
    <citation type="submission" date="2007-04" db="EMBL/GenBank/DDBJ databases">
        <title>Annotation of Pediculus humanus corporis strain USDA.</title>
        <authorList>
            <person name="Kirkness E."/>
            <person name="Hannick L."/>
            <person name="Hass B."/>
            <person name="Bruggner R."/>
            <person name="Lawson D."/>
            <person name="Bidwell S."/>
            <person name="Joardar V."/>
            <person name="Caler E."/>
            <person name="Walenz B."/>
            <person name="Inman J."/>
            <person name="Schobel S."/>
            <person name="Galinsky K."/>
            <person name="Amedeo P."/>
            <person name="Strausberg R."/>
        </authorList>
    </citation>
    <scope>NUCLEOTIDE SEQUENCE</scope>
    <source>
        <strain evidence="3">USDA</strain>
    </source>
</reference>
<dbReference type="STRING" id="121224.E0VJP7"/>
<evidence type="ECO:0000313" key="5">
    <source>
        <dbReference type="Proteomes" id="UP000009046"/>
    </source>
</evidence>
<feature type="region of interest" description="Disordered" evidence="1">
    <location>
        <begin position="1"/>
        <end position="36"/>
    </location>
</feature>
<dbReference type="OrthoDB" id="6147874at2759"/>
<dbReference type="Proteomes" id="UP000009046">
    <property type="component" value="Unassembled WGS sequence"/>
</dbReference>
<protein>
    <recommendedName>
        <fullName evidence="2">Calponin-homology (CH) domain-containing protein</fullName>
    </recommendedName>
</protein>
<evidence type="ECO:0000313" key="3">
    <source>
        <dbReference type="EMBL" id="EEB13603.1"/>
    </source>
</evidence>
<dbReference type="KEGG" id="phu:Phum_PHUM248860"/>
<dbReference type="HOGENOM" id="CLU_001348_0_0_1"/>
<dbReference type="eggNOG" id="ENOG502QQ4Q">
    <property type="taxonomic scope" value="Eukaryota"/>
</dbReference>
<dbReference type="PANTHER" id="PTHR45912">
    <property type="entry name" value="CILIA- AND FLAGELLA-ASSOCIATED PROTEIN 47"/>
    <property type="match status" value="1"/>
</dbReference>
<dbReference type="Gene3D" id="2.60.40.10">
    <property type="entry name" value="Immunoglobulins"/>
    <property type="match status" value="2"/>
</dbReference>
<dbReference type="OMA" id="DIFRREY"/>
<evidence type="ECO:0000256" key="1">
    <source>
        <dbReference type="SAM" id="MobiDB-lite"/>
    </source>
</evidence>
<dbReference type="PROSITE" id="PS50021">
    <property type="entry name" value="CH"/>
    <property type="match status" value="1"/>
</dbReference>
<keyword evidence="5" id="KW-1185">Reference proteome</keyword>
<dbReference type="EMBL" id="DS235226">
    <property type="protein sequence ID" value="EEB13603.1"/>
    <property type="molecule type" value="Genomic_DNA"/>
</dbReference>
<evidence type="ECO:0000313" key="4">
    <source>
        <dbReference type="EnsemblMetazoa" id="PHUM248860-PA"/>
    </source>
</evidence>
<dbReference type="CTD" id="8238788"/>
<proteinExistence type="predicted"/>
<reference evidence="3" key="2">
    <citation type="submission" date="2007-04" db="EMBL/GenBank/DDBJ databases">
        <title>The genome of the human body louse.</title>
        <authorList>
            <consortium name="The Human Body Louse Genome Consortium"/>
            <person name="Kirkness E."/>
            <person name="Walenz B."/>
            <person name="Hass B."/>
            <person name="Bruggner R."/>
            <person name="Strausberg R."/>
        </authorList>
    </citation>
    <scope>NUCLEOTIDE SEQUENCE</scope>
    <source>
        <strain evidence="3">USDA</strain>
    </source>
</reference>
<dbReference type="PANTHER" id="PTHR45912:SF3">
    <property type="entry name" value="CILIA- AND FLAGELLA-ASSOCIATED PROTEIN 47"/>
    <property type="match status" value="1"/>
</dbReference>
<name>E0VJP7_PEDHC</name>
<accession>E0VJP7</accession>
<dbReference type="EnsemblMetazoa" id="PHUM248860-RA">
    <property type="protein sequence ID" value="PHUM248860-PA"/>
    <property type="gene ID" value="PHUM248860"/>
</dbReference>
<dbReference type="GO" id="GO:0005929">
    <property type="term" value="C:cilium"/>
    <property type="evidence" value="ECO:0007669"/>
    <property type="project" value="TreeGrafter"/>
</dbReference>
<dbReference type="GO" id="GO:0060271">
    <property type="term" value="P:cilium assembly"/>
    <property type="evidence" value="ECO:0007669"/>
    <property type="project" value="TreeGrafter"/>
</dbReference>
<dbReference type="VEuPathDB" id="VectorBase:PHUM248860"/>
<dbReference type="Gene3D" id="1.10.418.10">
    <property type="entry name" value="Calponin-like domain"/>
    <property type="match status" value="1"/>
</dbReference>
<dbReference type="InParanoid" id="E0VJP7"/>
<reference evidence="4" key="3">
    <citation type="submission" date="2020-05" db="UniProtKB">
        <authorList>
            <consortium name="EnsemblMetazoa"/>
        </authorList>
    </citation>
    <scope>IDENTIFICATION</scope>
    <source>
        <strain evidence="4">USDA</strain>
    </source>
</reference>